<name>A0AA44DJJ7_PARBF</name>
<accession>A0AA44DJJ7</accession>
<sequence>MDLYLISRKVIGWLLKPDTITSIGVVSSLIFSIITLRNSKRAQIEQQQEIENNRFEEQRGILQVYTVTNDISSNSSIDCMVVKNIGKSPLKIINFKPNDEFMRIEKENWKISILSKTNIWIPPGQTHKYICNLDEHINGKKNDLEFFSVYYEYETLGKKFKETINGLTYKYGEPFKLYNKSKNTEQTLEEIKYQLYIMNTK</sequence>
<evidence type="ECO:0000313" key="2">
    <source>
        <dbReference type="Proteomes" id="UP000573963"/>
    </source>
</evidence>
<evidence type="ECO:0000313" key="1">
    <source>
        <dbReference type="EMBL" id="NME08973.1"/>
    </source>
</evidence>
<dbReference type="RefSeq" id="WP_168931528.1">
    <property type="nucleotide sequence ID" value="NZ_JABAFD010000002.1"/>
</dbReference>
<dbReference type="AlphaFoldDB" id="A0AA44DJJ7"/>
<gene>
    <name evidence="1" type="ORF">HF875_05545</name>
</gene>
<protein>
    <submittedName>
        <fullName evidence="1">Uncharacterized protein</fullName>
    </submittedName>
</protein>
<proteinExistence type="predicted"/>
<dbReference type="Proteomes" id="UP000573963">
    <property type="component" value="Unassembled WGS sequence"/>
</dbReference>
<dbReference type="EMBL" id="JABAFD010000002">
    <property type="protein sequence ID" value="NME08973.1"/>
    <property type="molecule type" value="Genomic_DNA"/>
</dbReference>
<organism evidence="1 2">
    <name type="scientific">Paraclostridium bifermentans</name>
    <name type="common">Clostridium bifermentans</name>
    <dbReference type="NCBI Taxonomy" id="1490"/>
    <lineage>
        <taxon>Bacteria</taxon>
        <taxon>Bacillati</taxon>
        <taxon>Bacillota</taxon>
        <taxon>Clostridia</taxon>
        <taxon>Peptostreptococcales</taxon>
        <taxon>Peptostreptococcaceae</taxon>
        <taxon>Paraclostridium</taxon>
    </lineage>
</organism>
<reference evidence="1 2" key="1">
    <citation type="submission" date="2020-04" db="EMBL/GenBank/DDBJ databases">
        <authorList>
            <person name="Hitch T.C.A."/>
            <person name="Wylensek D."/>
            <person name="Clavel T."/>
        </authorList>
    </citation>
    <scope>NUCLEOTIDE SEQUENCE [LARGE SCALE GENOMIC DNA]</scope>
    <source>
        <strain evidence="1 2">Med78_4-601-WT-2</strain>
    </source>
</reference>
<comment type="caution">
    <text evidence="1">The sequence shown here is derived from an EMBL/GenBank/DDBJ whole genome shotgun (WGS) entry which is preliminary data.</text>
</comment>